<gene>
    <name evidence="3" type="ORF">Cfor_10618</name>
</gene>
<proteinExistence type="predicted"/>
<feature type="compositionally biased region" description="Basic and acidic residues" evidence="2">
    <location>
        <begin position="185"/>
        <end position="198"/>
    </location>
</feature>
<feature type="region of interest" description="Disordered" evidence="2">
    <location>
        <begin position="402"/>
        <end position="429"/>
    </location>
</feature>
<organism evidence="3 4">
    <name type="scientific">Coptotermes formosanus</name>
    <name type="common">Formosan subterranean termite</name>
    <dbReference type="NCBI Taxonomy" id="36987"/>
    <lineage>
        <taxon>Eukaryota</taxon>
        <taxon>Metazoa</taxon>
        <taxon>Ecdysozoa</taxon>
        <taxon>Arthropoda</taxon>
        <taxon>Hexapoda</taxon>
        <taxon>Insecta</taxon>
        <taxon>Pterygota</taxon>
        <taxon>Neoptera</taxon>
        <taxon>Polyneoptera</taxon>
        <taxon>Dictyoptera</taxon>
        <taxon>Blattodea</taxon>
        <taxon>Blattoidea</taxon>
        <taxon>Termitoidae</taxon>
        <taxon>Rhinotermitidae</taxon>
        <taxon>Coptotermes</taxon>
    </lineage>
</organism>
<comment type="caution">
    <text evidence="3">The sequence shown here is derived from an EMBL/GenBank/DDBJ whole genome shotgun (WGS) entry which is preliminary data.</text>
</comment>
<feature type="region of interest" description="Disordered" evidence="2">
    <location>
        <begin position="606"/>
        <end position="731"/>
    </location>
</feature>
<keyword evidence="1" id="KW-0175">Coiled coil</keyword>
<dbReference type="OrthoDB" id="2434995at2759"/>
<evidence type="ECO:0000256" key="2">
    <source>
        <dbReference type="SAM" id="MobiDB-lite"/>
    </source>
</evidence>
<feature type="region of interest" description="Disordered" evidence="2">
    <location>
        <begin position="327"/>
        <end position="350"/>
    </location>
</feature>
<feature type="compositionally biased region" description="Basic and acidic residues" evidence="2">
    <location>
        <begin position="482"/>
        <end position="536"/>
    </location>
</feature>
<dbReference type="InParanoid" id="A0A6L2Q0J2"/>
<dbReference type="EMBL" id="BLKM01000742">
    <property type="protein sequence ID" value="GFG38014.1"/>
    <property type="molecule type" value="Genomic_DNA"/>
</dbReference>
<evidence type="ECO:0000256" key="1">
    <source>
        <dbReference type="SAM" id="Coils"/>
    </source>
</evidence>
<feature type="compositionally biased region" description="Basic and acidic residues" evidence="2">
    <location>
        <begin position="625"/>
        <end position="635"/>
    </location>
</feature>
<dbReference type="AlphaFoldDB" id="A0A6L2Q0J2"/>
<name>A0A6L2Q0J2_COPFO</name>
<keyword evidence="4" id="KW-1185">Reference proteome</keyword>
<protein>
    <submittedName>
        <fullName evidence="3">Uncharacterized protein</fullName>
    </submittedName>
</protein>
<feature type="compositionally biased region" description="Basic and acidic residues" evidence="2">
    <location>
        <begin position="459"/>
        <end position="473"/>
    </location>
</feature>
<evidence type="ECO:0000313" key="3">
    <source>
        <dbReference type="EMBL" id="GFG38014.1"/>
    </source>
</evidence>
<feature type="region of interest" description="Disordered" evidence="2">
    <location>
        <begin position="169"/>
        <end position="198"/>
    </location>
</feature>
<feature type="region of interest" description="Disordered" evidence="2">
    <location>
        <begin position="444"/>
        <end position="543"/>
    </location>
</feature>
<feature type="compositionally biased region" description="Basic and acidic residues" evidence="2">
    <location>
        <begin position="403"/>
        <end position="412"/>
    </location>
</feature>
<feature type="compositionally biased region" description="Polar residues" evidence="2">
    <location>
        <begin position="656"/>
        <end position="680"/>
    </location>
</feature>
<feature type="coiled-coil region" evidence="1">
    <location>
        <begin position="872"/>
        <end position="906"/>
    </location>
</feature>
<feature type="compositionally biased region" description="Acidic residues" evidence="2">
    <location>
        <begin position="708"/>
        <end position="720"/>
    </location>
</feature>
<sequence>MKSIDSVDLVESPVESILIKELPHEVSHINTSQHMSKIKGDSMMKETKDSKTVLPFQSNDYPNGQIRKPETLNGASQKSVPVKKVLEVTKSVSFDMTVKKVTIPPQWEKLSLNSSDENIELKSVGSTNGISHELGCEEKNNVQSVSMDFVDDCEQFGLSDSEVDKLLKDVDEKEKLEPSSTQSDTKVKNGVERPDRDTCSETVTTVDDNMHGNCNKSSSVTDVVLSCNALSETIQSSIPLRNGEDSYNSEQLLNAEISEEMSDSKVFDVTDKGIDKAGENSARNAANPVGSEREITVLLHDKCKQYDTGLFSDAKSSYNLTAVEHENGKGGVVSSRTGEVPESHHCNQASEGNEADVHLFQELDGDFQGLDGGTDDSEADKSVDLELQCDESEPSRIVCDVHVQQDDLKEPSGKSADVEMGSDQTDLSKKSADVGMQNDENQVNEVSSDLKGQVGSNDPDDHTEHVSKDHEDDVSGPSMKPGDLKEKNTETEQGDKLHDTEAEQSDKFDKDTEAEHSAKLGKDIEAEQSDKLDKDSGVGQDGKLCYVANGYAGAGVWQAISNDKKITNVRVVDDGSVLRTKASSENSGTVSPEQETPFIELEHTMENGKAGKVVQKRTSDSNSADDARGTKRARVESLQSASECDEESGDVFANVETDNSIKVQTQEEAESKTCSENGENISAMDMHSETQKECEESSKERGERDQEGCEDEEGCSGDNEEINRHASNDSELASVCSKRVHEPVGLIEVKKVRISPEVEKQLKLVECKNSGIEKAQNDGEENQEPVKSVPLKEPKSNLDLAIERVATGVTDETEDTNLSNSSRKLNPMPFMQGLHQNLLKKLSRNELEEFVVQKLCEVVTERCELGDVRQRCQVLEQMLYQWRRRAQQLQKQVRDMETVMKKYIGEARVGKERPVPVKITRSVALQVQLGPVGSGMLRNHMLGSANLRSTGQVRRRVSRMSAATLPAVCMGLFYDITSSTYGIL</sequence>
<feature type="compositionally biased region" description="Basic and acidic residues" evidence="2">
    <location>
        <begin position="686"/>
        <end position="707"/>
    </location>
</feature>
<accession>A0A6L2Q0J2</accession>
<dbReference type="Proteomes" id="UP000502823">
    <property type="component" value="Unassembled WGS sequence"/>
</dbReference>
<evidence type="ECO:0000313" key="4">
    <source>
        <dbReference type="Proteomes" id="UP000502823"/>
    </source>
</evidence>
<reference evidence="4" key="1">
    <citation type="submission" date="2020-01" db="EMBL/GenBank/DDBJ databases">
        <title>Draft genome sequence of the Termite Coptotermes fromosanus.</title>
        <authorList>
            <person name="Itakura S."/>
            <person name="Yosikawa Y."/>
            <person name="Umezawa K."/>
        </authorList>
    </citation>
    <scope>NUCLEOTIDE SEQUENCE [LARGE SCALE GENOMIC DNA]</scope>
</reference>